<reference evidence="2" key="1">
    <citation type="submission" date="2021-04" db="EMBL/GenBank/DDBJ databases">
        <authorList>
            <person name="Tunstrom K."/>
        </authorList>
    </citation>
    <scope>NUCLEOTIDE SEQUENCE</scope>
</reference>
<dbReference type="GO" id="GO:0004497">
    <property type="term" value="F:monooxygenase activity"/>
    <property type="evidence" value="ECO:0007669"/>
    <property type="project" value="InterPro"/>
</dbReference>
<dbReference type="OrthoDB" id="1470350at2759"/>
<name>A0A8S3W6A1_PARAO</name>
<comment type="caution">
    <text evidence="2">The sequence shown here is derived from an EMBL/GenBank/DDBJ whole genome shotgun (WGS) entry which is preliminary data.</text>
</comment>
<dbReference type="GO" id="GO:0020037">
    <property type="term" value="F:heme binding"/>
    <property type="evidence" value="ECO:0007669"/>
    <property type="project" value="InterPro"/>
</dbReference>
<keyword evidence="1" id="KW-0732">Signal</keyword>
<gene>
    <name evidence="2" type="ORF">PAPOLLO_LOCUS2518</name>
</gene>
<dbReference type="AlphaFoldDB" id="A0A8S3W6A1"/>
<feature type="chain" id="PRO_5035925117" evidence="1">
    <location>
        <begin position="18"/>
        <end position="144"/>
    </location>
</feature>
<organism evidence="2 3">
    <name type="scientific">Parnassius apollo</name>
    <name type="common">Apollo butterfly</name>
    <name type="synonym">Papilio apollo</name>
    <dbReference type="NCBI Taxonomy" id="110799"/>
    <lineage>
        <taxon>Eukaryota</taxon>
        <taxon>Metazoa</taxon>
        <taxon>Ecdysozoa</taxon>
        <taxon>Arthropoda</taxon>
        <taxon>Hexapoda</taxon>
        <taxon>Insecta</taxon>
        <taxon>Pterygota</taxon>
        <taxon>Neoptera</taxon>
        <taxon>Endopterygota</taxon>
        <taxon>Lepidoptera</taxon>
        <taxon>Glossata</taxon>
        <taxon>Ditrysia</taxon>
        <taxon>Papilionoidea</taxon>
        <taxon>Papilionidae</taxon>
        <taxon>Parnassiinae</taxon>
        <taxon>Parnassini</taxon>
        <taxon>Parnassius</taxon>
        <taxon>Parnassius</taxon>
    </lineage>
</organism>
<dbReference type="Proteomes" id="UP000691718">
    <property type="component" value="Unassembled WGS sequence"/>
</dbReference>
<proteinExistence type="predicted"/>
<dbReference type="GO" id="GO:0016705">
    <property type="term" value="F:oxidoreductase activity, acting on paired donors, with incorporation or reduction of molecular oxygen"/>
    <property type="evidence" value="ECO:0007669"/>
    <property type="project" value="InterPro"/>
</dbReference>
<sequence length="144" mass="16509">MIIFIVLVMILCIYLEHWKVYEKRLDRATASLPVPPCLPVLGNAMIFLGDCEKVVKNLEDIAEISYKNKGAVKLWLRPKLYVGGKLRVVLHMLFDREIQFTNDQLREHLDSITIAGNDITALVIAYTLVLLGMHQNVQDKVFKE</sequence>
<dbReference type="GO" id="GO:0005506">
    <property type="term" value="F:iron ion binding"/>
    <property type="evidence" value="ECO:0007669"/>
    <property type="project" value="InterPro"/>
</dbReference>
<evidence type="ECO:0000256" key="1">
    <source>
        <dbReference type="SAM" id="SignalP"/>
    </source>
</evidence>
<evidence type="ECO:0000313" key="2">
    <source>
        <dbReference type="EMBL" id="CAG4942774.1"/>
    </source>
</evidence>
<dbReference type="EMBL" id="CAJQZP010000171">
    <property type="protein sequence ID" value="CAG4942774.1"/>
    <property type="molecule type" value="Genomic_DNA"/>
</dbReference>
<keyword evidence="3" id="KW-1185">Reference proteome</keyword>
<accession>A0A8S3W6A1</accession>
<dbReference type="InterPro" id="IPR001128">
    <property type="entry name" value="Cyt_P450"/>
</dbReference>
<protein>
    <submittedName>
        <fullName evidence="2">(apollo) hypothetical protein</fullName>
    </submittedName>
</protein>
<evidence type="ECO:0000313" key="3">
    <source>
        <dbReference type="Proteomes" id="UP000691718"/>
    </source>
</evidence>
<feature type="signal peptide" evidence="1">
    <location>
        <begin position="1"/>
        <end position="17"/>
    </location>
</feature>
<dbReference type="Pfam" id="PF00067">
    <property type="entry name" value="p450"/>
    <property type="match status" value="1"/>
</dbReference>